<keyword evidence="3" id="KW-0560">Oxidoreductase</keyword>
<dbReference type="OrthoDB" id="2962696at2759"/>
<evidence type="ECO:0000256" key="2">
    <source>
        <dbReference type="ARBA" id="ARBA00022857"/>
    </source>
</evidence>
<evidence type="ECO:0000256" key="3">
    <source>
        <dbReference type="ARBA" id="ARBA00023002"/>
    </source>
</evidence>
<dbReference type="EMBL" id="CAJVOS010000015">
    <property type="protein sequence ID" value="CAG8025406.1"/>
    <property type="molecule type" value="Genomic_DNA"/>
</dbReference>
<comment type="similarity">
    <text evidence="1">Belongs to the short-chain dehydrogenases/reductases (SDR) family.</text>
</comment>
<dbReference type="PRINTS" id="PR00081">
    <property type="entry name" value="GDHRDH"/>
</dbReference>
<dbReference type="PANTHER" id="PTHR43618">
    <property type="entry name" value="7-ALPHA-HYDROXYSTEROID DEHYDROGENASE"/>
    <property type="match status" value="1"/>
</dbReference>
<dbReference type="PANTHER" id="PTHR43618:SF18">
    <property type="entry name" value="SHORT CHAIN DEHYDROGENASE_REDUCTASE FAMILY (AFU_ORTHOLOGUE AFUA_5G12480)"/>
    <property type="match status" value="1"/>
</dbReference>
<dbReference type="GO" id="GO:0016491">
    <property type="term" value="F:oxidoreductase activity"/>
    <property type="evidence" value="ECO:0007669"/>
    <property type="project" value="UniProtKB-KW"/>
</dbReference>
<evidence type="ECO:0000256" key="1">
    <source>
        <dbReference type="ARBA" id="ARBA00006484"/>
    </source>
</evidence>
<evidence type="ECO:0000313" key="5">
    <source>
        <dbReference type="Proteomes" id="UP001153618"/>
    </source>
</evidence>
<dbReference type="CDD" id="cd05233">
    <property type="entry name" value="SDR_c"/>
    <property type="match status" value="1"/>
</dbReference>
<dbReference type="InterPro" id="IPR052178">
    <property type="entry name" value="Sec_Metab_Biosynth_SDR"/>
</dbReference>
<accession>A0A9W4HIN1</accession>
<dbReference type="SUPFAM" id="SSF51735">
    <property type="entry name" value="NAD(P)-binding Rossmann-fold domains"/>
    <property type="match status" value="1"/>
</dbReference>
<protein>
    <submittedName>
        <fullName evidence="4">Uncharacterized protein</fullName>
    </submittedName>
</protein>
<comment type="caution">
    <text evidence="4">The sequence shown here is derived from an EMBL/GenBank/DDBJ whole genome shotgun (WGS) entry which is preliminary data.</text>
</comment>
<evidence type="ECO:0000313" key="4">
    <source>
        <dbReference type="EMBL" id="CAG8025406.1"/>
    </source>
</evidence>
<dbReference type="AlphaFoldDB" id="A0A9W4HIN1"/>
<keyword evidence="5" id="KW-1185">Reference proteome</keyword>
<dbReference type="Pfam" id="PF00106">
    <property type="entry name" value="adh_short"/>
    <property type="match status" value="1"/>
</dbReference>
<dbReference type="InterPro" id="IPR002347">
    <property type="entry name" value="SDR_fam"/>
</dbReference>
<name>A0A9W4HIN1_PENOL</name>
<sequence>MSESFLASNMFDIKGIVAVVTGGGSGKSYTCEVFDSHTLTDSAGLGLFITRALAVNGAKRVFILGRRKKVLEDAARDIVCSLVSRPTTTNDLQGLDNVIPVQCDITNQQALKTAVTFIENEVGYIDLLVANSGIAGPAGSVGPNASISQVQETLYNIPMEEFTNTFHVNSTGVFYTIIAFLSLLDAGNKDTTYQNARSQVITTSSIGGFNRKITAGFGYTASKAATTMMMKVLATYLVPYRIRANIICPGCRTCQLPNPEIKTDSFSVFPTDLTASLIDGKKPTEEGAFPLEQIPAERAGLPEDIAGPLLYLASRAGAYCNGNCVITDGGKLSVTPATY</sequence>
<organism evidence="4 5">
    <name type="scientific">Penicillium olsonii</name>
    <dbReference type="NCBI Taxonomy" id="99116"/>
    <lineage>
        <taxon>Eukaryota</taxon>
        <taxon>Fungi</taxon>
        <taxon>Dikarya</taxon>
        <taxon>Ascomycota</taxon>
        <taxon>Pezizomycotina</taxon>
        <taxon>Eurotiomycetes</taxon>
        <taxon>Eurotiomycetidae</taxon>
        <taxon>Eurotiales</taxon>
        <taxon>Aspergillaceae</taxon>
        <taxon>Penicillium</taxon>
    </lineage>
</organism>
<proteinExistence type="inferred from homology"/>
<dbReference type="Proteomes" id="UP001153618">
    <property type="component" value="Unassembled WGS sequence"/>
</dbReference>
<reference evidence="4" key="1">
    <citation type="submission" date="2021-07" db="EMBL/GenBank/DDBJ databases">
        <authorList>
            <person name="Branca A.L. A."/>
        </authorList>
    </citation>
    <scope>NUCLEOTIDE SEQUENCE</scope>
</reference>
<dbReference type="InterPro" id="IPR036291">
    <property type="entry name" value="NAD(P)-bd_dom_sf"/>
</dbReference>
<dbReference type="PROSITE" id="PS00061">
    <property type="entry name" value="ADH_SHORT"/>
    <property type="match status" value="1"/>
</dbReference>
<keyword evidence="2" id="KW-0521">NADP</keyword>
<dbReference type="InterPro" id="IPR020904">
    <property type="entry name" value="Sc_DH/Rdtase_CS"/>
</dbReference>
<dbReference type="Gene3D" id="3.40.50.720">
    <property type="entry name" value="NAD(P)-binding Rossmann-like Domain"/>
    <property type="match status" value="1"/>
</dbReference>
<gene>
    <name evidence="4" type="ORF">POLS_LOCUS2552</name>
</gene>